<dbReference type="Proteomes" id="UP000198878">
    <property type="component" value="Unassembled WGS sequence"/>
</dbReference>
<name>A0A1H5QVG1_9PSEU</name>
<protein>
    <submittedName>
        <fullName evidence="1">Uncharacterized protein</fullName>
    </submittedName>
</protein>
<proteinExistence type="predicted"/>
<evidence type="ECO:0000313" key="1">
    <source>
        <dbReference type="EMBL" id="SEF29177.1"/>
    </source>
</evidence>
<evidence type="ECO:0000313" key="2">
    <source>
        <dbReference type="Proteomes" id="UP000198878"/>
    </source>
</evidence>
<gene>
    <name evidence="1" type="ORF">SAMN05421837_104574</name>
</gene>
<organism evidence="1 2">
    <name type="scientific">Amycolatopsis pretoriensis</name>
    <dbReference type="NCBI Taxonomy" id="218821"/>
    <lineage>
        <taxon>Bacteria</taxon>
        <taxon>Bacillati</taxon>
        <taxon>Actinomycetota</taxon>
        <taxon>Actinomycetes</taxon>
        <taxon>Pseudonocardiales</taxon>
        <taxon>Pseudonocardiaceae</taxon>
        <taxon>Amycolatopsis</taxon>
    </lineage>
</organism>
<dbReference type="AlphaFoldDB" id="A0A1H5QVG1"/>
<accession>A0A1H5QVG1</accession>
<keyword evidence="2" id="KW-1185">Reference proteome</keyword>
<dbReference type="STRING" id="218821.SAMN05421837_104574"/>
<sequence length="42" mass="4319">MSTNPPVPPAELLPATENFLAAPAGTRVTAHLGATRPQAVRP</sequence>
<reference evidence="2" key="1">
    <citation type="submission" date="2016-10" db="EMBL/GenBank/DDBJ databases">
        <authorList>
            <person name="Varghese N."/>
            <person name="Submissions S."/>
        </authorList>
    </citation>
    <scope>NUCLEOTIDE SEQUENCE [LARGE SCALE GENOMIC DNA]</scope>
    <source>
        <strain evidence="2">DSM 44654</strain>
    </source>
</reference>
<dbReference type="EMBL" id="FNUJ01000004">
    <property type="protein sequence ID" value="SEF29177.1"/>
    <property type="molecule type" value="Genomic_DNA"/>
</dbReference>